<dbReference type="EMBL" id="CP097218">
    <property type="protein sequence ID" value="UQN30817.1"/>
    <property type="molecule type" value="Genomic_DNA"/>
</dbReference>
<dbReference type="RefSeq" id="WP_249480227.1">
    <property type="nucleotide sequence ID" value="NZ_CP097218.1"/>
</dbReference>
<protein>
    <submittedName>
        <fullName evidence="2">DUF2249 domain-containing protein</fullName>
    </submittedName>
</protein>
<evidence type="ECO:0000259" key="1">
    <source>
        <dbReference type="Pfam" id="PF10006"/>
    </source>
</evidence>
<reference evidence="2" key="1">
    <citation type="submission" date="2022-05" db="EMBL/GenBank/DDBJ databases">
        <title>Genomic analysis of Brachybacterium sp. CBA3104.</title>
        <authorList>
            <person name="Roh S.W."/>
            <person name="Kim Y.B."/>
            <person name="Kim Y."/>
        </authorList>
    </citation>
    <scope>NUCLEOTIDE SEQUENCE</scope>
    <source>
        <strain evidence="2">CBA3104</strain>
    </source>
</reference>
<feature type="domain" description="DUF2249" evidence="1">
    <location>
        <begin position="19"/>
        <end position="87"/>
    </location>
</feature>
<dbReference type="Proteomes" id="UP001055868">
    <property type="component" value="Chromosome"/>
</dbReference>
<organism evidence="2 3">
    <name type="scientific">Brachybacterium kimchii</name>
    <dbReference type="NCBI Taxonomy" id="2942909"/>
    <lineage>
        <taxon>Bacteria</taxon>
        <taxon>Bacillati</taxon>
        <taxon>Actinomycetota</taxon>
        <taxon>Actinomycetes</taxon>
        <taxon>Micrococcales</taxon>
        <taxon>Dermabacteraceae</taxon>
        <taxon>Brachybacterium</taxon>
    </lineage>
</organism>
<dbReference type="Pfam" id="PF10006">
    <property type="entry name" value="DUF2249"/>
    <property type="match status" value="1"/>
</dbReference>
<name>A0ABY4NAK2_9MICO</name>
<evidence type="ECO:0000313" key="2">
    <source>
        <dbReference type="EMBL" id="UQN30817.1"/>
    </source>
</evidence>
<keyword evidence="3" id="KW-1185">Reference proteome</keyword>
<gene>
    <name evidence="2" type="ORF">M4486_05825</name>
</gene>
<dbReference type="SUPFAM" id="SSF51182">
    <property type="entry name" value="RmlC-like cupins"/>
    <property type="match status" value="1"/>
</dbReference>
<dbReference type="InterPro" id="IPR018720">
    <property type="entry name" value="DUF2249"/>
</dbReference>
<dbReference type="InterPro" id="IPR011051">
    <property type="entry name" value="RmlC_Cupin_sf"/>
</dbReference>
<proteinExistence type="predicted"/>
<dbReference type="InterPro" id="IPR014710">
    <property type="entry name" value="RmlC-like_jellyroll"/>
</dbReference>
<accession>A0ABY4NAK2</accession>
<sequence length="209" mass="22940">MPSPSTDPHSTRTPQPAILDVREVPKPQRHGRIFARFEQLGVGESFVLVNDHDPLHLRDDFERDQPGSFDWEYEGTEDGDWRVRISRLASTALPRVLVDTAEVELPEGTAGGAAWSIGVQPRDLDSNLVILPAGGGIGEHVGPDHDVLVVVLAGSGTITTERDQVEVAPGELVLLPRRSRRAFTAGPEGLRHLTVHRRRPTLQITDAPR</sequence>
<evidence type="ECO:0000313" key="3">
    <source>
        <dbReference type="Proteomes" id="UP001055868"/>
    </source>
</evidence>
<dbReference type="Gene3D" id="2.60.120.10">
    <property type="entry name" value="Jelly Rolls"/>
    <property type="match status" value="1"/>
</dbReference>